<keyword evidence="2" id="KW-1185">Reference proteome</keyword>
<gene>
    <name evidence="1" type="ORF">QJS10_CPA09g00784</name>
</gene>
<evidence type="ECO:0000313" key="1">
    <source>
        <dbReference type="EMBL" id="KAK1308720.1"/>
    </source>
</evidence>
<accession>A0AAV9E5G4</accession>
<dbReference type="Proteomes" id="UP001180020">
    <property type="component" value="Unassembled WGS sequence"/>
</dbReference>
<name>A0AAV9E5G4_ACOCL</name>
<organism evidence="1 2">
    <name type="scientific">Acorus calamus</name>
    <name type="common">Sweet flag</name>
    <dbReference type="NCBI Taxonomy" id="4465"/>
    <lineage>
        <taxon>Eukaryota</taxon>
        <taxon>Viridiplantae</taxon>
        <taxon>Streptophyta</taxon>
        <taxon>Embryophyta</taxon>
        <taxon>Tracheophyta</taxon>
        <taxon>Spermatophyta</taxon>
        <taxon>Magnoliopsida</taxon>
        <taxon>Liliopsida</taxon>
        <taxon>Acoraceae</taxon>
        <taxon>Acorus</taxon>
    </lineage>
</organism>
<reference evidence="1" key="2">
    <citation type="submission" date="2023-06" db="EMBL/GenBank/DDBJ databases">
        <authorList>
            <person name="Ma L."/>
            <person name="Liu K.-W."/>
            <person name="Li Z."/>
            <person name="Hsiao Y.-Y."/>
            <person name="Qi Y."/>
            <person name="Fu T."/>
            <person name="Tang G."/>
            <person name="Zhang D."/>
            <person name="Sun W.-H."/>
            <person name="Liu D.-K."/>
            <person name="Li Y."/>
            <person name="Chen G.-Z."/>
            <person name="Liu X.-D."/>
            <person name="Liao X.-Y."/>
            <person name="Jiang Y.-T."/>
            <person name="Yu X."/>
            <person name="Hao Y."/>
            <person name="Huang J."/>
            <person name="Zhao X.-W."/>
            <person name="Ke S."/>
            <person name="Chen Y.-Y."/>
            <person name="Wu W.-L."/>
            <person name="Hsu J.-L."/>
            <person name="Lin Y.-F."/>
            <person name="Huang M.-D."/>
            <person name="Li C.-Y."/>
            <person name="Huang L."/>
            <person name="Wang Z.-W."/>
            <person name="Zhao X."/>
            <person name="Zhong W.-Y."/>
            <person name="Peng D.-H."/>
            <person name="Ahmad S."/>
            <person name="Lan S."/>
            <person name="Zhang J.-S."/>
            <person name="Tsai W.-C."/>
            <person name="Van De Peer Y."/>
            <person name="Liu Z.-J."/>
        </authorList>
    </citation>
    <scope>NUCLEOTIDE SEQUENCE</scope>
    <source>
        <strain evidence="1">CP</strain>
        <tissue evidence="1">Leaves</tissue>
    </source>
</reference>
<sequence length="98" mass="11798">MPIVQNAWELEVNGTAMFRLVSKLKQVKVALKQWHREEVGPMQHNLERQRFFLEEVQKKLQGDPLNQQLLHIESEARREYKNTLTREESMIRQKSRQN</sequence>
<proteinExistence type="predicted"/>
<dbReference type="EMBL" id="JAUJYO010000009">
    <property type="protein sequence ID" value="KAK1308720.1"/>
    <property type="molecule type" value="Genomic_DNA"/>
</dbReference>
<evidence type="ECO:0000313" key="2">
    <source>
        <dbReference type="Proteomes" id="UP001180020"/>
    </source>
</evidence>
<protein>
    <submittedName>
        <fullName evidence="1">Uncharacterized protein</fullName>
    </submittedName>
</protein>
<dbReference type="AlphaFoldDB" id="A0AAV9E5G4"/>
<reference evidence="1" key="1">
    <citation type="journal article" date="2023" name="Nat. Commun.">
        <title>Diploid and tetraploid genomes of Acorus and the evolution of monocots.</title>
        <authorList>
            <person name="Ma L."/>
            <person name="Liu K.W."/>
            <person name="Li Z."/>
            <person name="Hsiao Y.Y."/>
            <person name="Qi Y."/>
            <person name="Fu T."/>
            <person name="Tang G.D."/>
            <person name="Zhang D."/>
            <person name="Sun W.H."/>
            <person name="Liu D.K."/>
            <person name="Li Y."/>
            <person name="Chen G.Z."/>
            <person name="Liu X.D."/>
            <person name="Liao X.Y."/>
            <person name="Jiang Y.T."/>
            <person name="Yu X."/>
            <person name="Hao Y."/>
            <person name="Huang J."/>
            <person name="Zhao X.W."/>
            <person name="Ke S."/>
            <person name="Chen Y.Y."/>
            <person name="Wu W.L."/>
            <person name="Hsu J.L."/>
            <person name="Lin Y.F."/>
            <person name="Huang M.D."/>
            <person name="Li C.Y."/>
            <person name="Huang L."/>
            <person name="Wang Z.W."/>
            <person name="Zhao X."/>
            <person name="Zhong W.Y."/>
            <person name="Peng D.H."/>
            <person name="Ahmad S."/>
            <person name="Lan S."/>
            <person name="Zhang J.S."/>
            <person name="Tsai W.C."/>
            <person name="Van de Peer Y."/>
            <person name="Liu Z.J."/>
        </authorList>
    </citation>
    <scope>NUCLEOTIDE SEQUENCE</scope>
    <source>
        <strain evidence="1">CP</strain>
    </source>
</reference>
<comment type="caution">
    <text evidence="1">The sequence shown here is derived from an EMBL/GenBank/DDBJ whole genome shotgun (WGS) entry which is preliminary data.</text>
</comment>